<comment type="similarity">
    <text evidence="1">Belongs to the ATP-dependent AMP-binding enzyme family.</text>
</comment>
<sequence length="563" mass="63174">MYQKLSYLSGTSDKPLIGLTIGEMFDRACLQYADKEAIVSVHQNIRLTYKELADKVNAFAASLLELGFDTGDRFGVWALNSIEWIVAQYACFKIGVILVNLNPAYKAKELEYVLNKVECRGILIADAFKTSDYHAMLVSIAPELESNHSKHLVSHNLPHLKVVIKASDVEHDGVYRFKDLLNPPTLAQRQHIEYVAKKLQFDDVANIQFTSGTTGNPKGTMLTHHNILNNGYFVGEGIKLTEHDRICVSVPLFHCFGMVMGNLAAMTHGATIVYPSFAYNPTETLQAVHDERCTALYGVPSMFITMLEDKRFEEFDLSSLRTGIMAGSPCPREIMQRVIERMHMSEITICYGMTETSPVSMQSHVDDPIDKRVSTIGQIHPHLEVKIIDENGSITPVGVAGELCTRGYSVMAGYWGEPDKTKEVVDKHGWMHTGDIAEMDEDGFVKIKGRIKDVVIRGGENLFPKEIEDLLFKHPAVSSVQVIGLPDKRYGEELCACIILNDGMNGNEDEIRDFCRSQVSHHKVPRYVAFVKEFPMTASGKPQKFKLQELMRVEFNLTGNIFE</sequence>
<reference evidence="5 6" key="1">
    <citation type="journal article" date="2014" name="Genome Announc.">
        <title>Draft Genome Sequence of Moraxella bovoculi Strain 237T (ATCC BAA-1259T) Isolated from a Calf with Infectious Bovine Keratoconjunctivitis.</title>
        <authorList>
            <person name="Calcutt M.J."/>
            <person name="Foecking M.F."/>
            <person name="Martin N.T."/>
            <person name="Mhlanga-Mutangadura T."/>
            <person name="Reilly T.J."/>
        </authorList>
    </citation>
    <scope>NUCLEOTIDE SEQUENCE [LARGE SCALE GENOMIC DNA]</scope>
    <source>
        <strain evidence="5 6">237</strain>
    </source>
</reference>
<dbReference type="GO" id="GO:0006631">
    <property type="term" value="P:fatty acid metabolic process"/>
    <property type="evidence" value="ECO:0007669"/>
    <property type="project" value="TreeGrafter"/>
</dbReference>
<evidence type="ECO:0000259" key="4">
    <source>
        <dbReference type="Pfam" id="PF13193"/>
    </source>
</evidence>
<comment type="caution">
    <text evidence="5">The sequence shown here is derived from an EMBL/GenBank/DDBJ whole genome shotgun (WGS) entry which is preliminary data.</text>
</comment>
<dbReference type="eggNOG" id="COG0318">
    <property type="taxonomic scope" value="Bacteria"/>
</dbReference>
<protein>
    <submittedName>
        <fullName evidence="5">AMP-binding enzyme family protein</fullName>
    </submittedName>
</protein>
<proteinExistence type="inferred from homology"/>
<dbReference type="PANTHER" id="PTHR43201">
    <property type="entry name" value="ACYL-COA SYNTHETASE"/>
    <property type="match status" value="1"/>
</dbReference>
<dbReference type="SUPFAM" id="SSF56801">
    <property type="entry name" value="Acetyl-CoA synthetase-like"/>
    <property type="match status" value="1"/>
</dbReference>
<dbReference type="Gene3D" id="3.40.50.12780">
    <property type="entry name" value="N-terminal domain of ligase-like"/>
    <property type="match status" value="1"/>
</dbReference>
<gene>
    <name evidence="5" type="ORF">MBO_03777</name>
</gene>
<evidence type="ECO:0000259" key="3">
    <source>
        <dbReference type="Pfam" id="PF00501"/>
    </source>
</evidence>
<dbReference type="AlphaFoldDB" id="A0A066UHW3"/>
<dbReference type="PROSITE" id="PS00455">
    <property type="entry name" value="AMP_BINDING"/>
    <property type="match status" value="1"/>
</dbReference>
<dbReference type="PANTHER" id="PTHR43201:SF5">
    <property type="entry name" value="MEDIUM-CHAIN ACYL-COA LIGASE ACSF2, MITOCHONDRIAL"/>
    <property type="match status" value="1"/>
</dbReference>
<feature type="domain" description="AMP-dependent synthetase/ligase" evidence="3">
    <location>
        <begin position="25"/>
        <end position="415"/>
    </location>
</feature>
<keyword evidence="6" id="KW-1185">Reference proteome</keyword>
<dbReference type="Pfam" id="PF00501">
    <property type="entry name" value="AMP-binding"/>
    <property type="match status" value="1"/>
</dbReference>
<dbReference type="Pfam" id="PF13193">
    <property type="entry name" value="AMP-binding_C"/>
    <property type="match status" value="1"/>
</dbReference>
<dbReference type="Proteomes" id="UP000035860">
    <property type="component" value="Unassembled WGS sequence"/>
</dbReference>
<organism evidence="5 6">
    <name type="scientific">Moraxella bovoculi 237</name>
    <dbReference type="NCBI Taxonomy" id="743974"/>
    <lineage>
        <taxon>Bacteria</taxon>
        <taxon>Pseudomonadati</taxon>
        <taxon>Pseudomonadota</taxon>
        <taxon>Gammaproteobacteria</taxon>
        <taxon>Moraxellales</taxon>
        <taxon>Moraxellaceae</taxon>
        <taxon>Moraxella</taxon>
    </lineage>
</organism>
<dbReference type="InterPro" id="IPR042099">
    <property type="entry name" value="ANL_N_sf"/>
</dbReference>
<dbReference type="CDD" id="cd05917">
    <property type="entry name" value="FACL_like_2"/>
    <property type="match status" value="1"/>
</dbReference>
<feature type="domain" description="AMP-binding enzyme C-terminal" evidence="4">
    <location>
        <begin position="466"/>
        <end position="541"/>
    </location>
</feature>
<evidence type="ECO:0000313" key="5">
    <source>
        <dbReference type="EMBL" id="KDN25467.1"/>
    </source>
</evidence>
<dbReference type="InterPro" id="IPR000873">
    <property type="entry name" value="AMP-dep_synth/lig_dom"/>
</dbReference>
<dbReference type="FunFam" id="3.40.50.12780:FF:000003">
    <property type="entry name" value="Long-chain-fatty-acid--CoA ligase FadD"/>
    <property type="match status" value="1"/>
</dbReference>
<evidence type="ECO:0000256" key="2">
    <source>
        <dbReference type="ARBA" id="ARBA00022598"/>
    </source>
</evidence>
<accession>A0A066UHW3</accession>
<dbReference type="RefSeq" id="WP_036363846.1">
    <property type="nucleotide sequence ID" value="NZ_AOMT01000013.1"/>
</dbReference>
<dbReference type="GeneID" id="301976406"/>
<keyword evidence="2" id="KW-0436">Ligase</keyword>
<dbReference type="InterPro" id="IPR025110">
    <property type="entry name" value="AMP-bd_C"/>
</dbReference>
<evidence type="ECO:0000313" key="6">
    <source>
        <dbReference type="Proteomes" id="UP000035860"/>
    </source>
</evidence>
<name>A0A066UHW3_9GAMM</name>
<dbReference type="FunFam" id="3.30.300.30:FF:000008">
    <property type="entry name" value="2,3-dihydroxybenzoate-AMP ligase"/>
    <property type="match status" value="1"/>
</dbReference>
<dbReference type="OrthoDB" id="9803968at2"/>
<dbReference type="InterPro" id="IPR045851">
    <property type="entry name" value="AMP-bd_C_sf"/>
</dbReference>
<dbReference type="GO" id="GO:0031956">
    <property type="term" value="F:medium-chain fatty acid-CoA ligase activity"/>
    <property type="evidence" value="ECO:0007669"/>
    <property type="project" value="TreeGrafter"/>
</dbReference>
<dbReference type="InterPro" id="IPR020845">
    <property type="entry name" value="AMP-binding_CS"/>
</dbReference>
<dbReference type="Gene3D" id="3.30.300.30">
    <property type="match status" value="1"/>
</dbReference>
<evidence type="ECO:0000256" key="1">
    <source>
        <dbReference type="ARBA" id="ARBA00006432"/>
    </source>
</evidence>
<dbReference type="EMBL" id="AOMT01000013">
    <property type="protein sequence ID" value="KDN25467.1"/>
    <property type="molecule type" value="Genomic_DNA"/>
</dbReference>